<dbReference type="Proteomes" id="UP000827986">
    <property type="component" value="Unassembled WGS sequence"/>
</dbReference>
<evidence type="ECO:0000313" key="2">
    <source>
        <dbReference type="EMBL" id="KAH1181534.1"/>
    </source>
</evidence>
<reference evidence="2" key="1">
    <citation type="submission" date="2021-09" db="EMBL/GenBank/DDBJ databases">
        <title>The genome of Mauremys mutica provides insights into the evolution of semi-aquatic lifestyle.</title>
        <authorList>
            <person name="Gong S."/>
            <person name="Gao Y."/>
        </authorList>
    </citation>
    <scope>NUCLEOTIDE SEQUENCE</scope>
    <source>
        <strain evidence="2">MM-2020</strain>
        <tissue evidence="2">Muscle</tissue>
    </source>
</reference>
<feature type="region of interest" description="Disordered" evidence="1">
    <location>
        <begin position="64"/>
        <end position="85"/>
    </location>
</feature>
<gene>
    <name evidence="2" type="ORF">KIL84_005260</name>
</gene>
<organism evidence="2 3">
    <name type="scientific">Mauremys mutica</name>
    <name type="common">yellowpond turtle</name>
    <dbReference type="NCBI Taxonomy" id="74926"/>
    <lineage>
        <taxon>Eukaryota</taxon>
        <taxon>Metazoa</taxon>
        <taxon>Chordata</taxon>
        <taxon>Craniata</taxon>
        <taxon>Vertebrata</taxon>
        <taxon>Euteleostomi</taxon>
        <taxon>Archelosauria</taxon>
        <taxon>Testudinata</taxon>
        <taxon>Testudines</taxon>
        <taxon>Cryptodira</taxon>
        <taxon>Durocryptodira</taxon>
        <taxon>Testudinoidea</taxon>
        <taxon>Geoemydidae</taxon>
        <taxon>Geoemydinae</taxon>
        <taxon>Mauremys</taxon>
    </lineage>
</organism>
<dbReference type="EMBL" id="JAHDVG010000468">
    <property type="protein sequence ID" value="KAH1181534.1"/>
    <property type="molecule type" value="Genomic_DNA"/>
</dbReference>
<evidence type="ECO:0000313" key="3">
    <source>
        <dbReference type="Proteomes" id="UP000827986"/>
    </source>
</evidence>
<feature type="region of interest" description="Disordered" evidence="1">
    <location>
        <begin position="27"/>
        <end position="47"/>
    </location>
</feature>
<dbReference type="AlphaFoldDB" id="A0A9D3XJ54"/>
<protein>
    <submittedName>
        <fullName evidence="2">Uncharacterized protein</fullName>
    </submittedName>
</protein>
<proteinExistence type="predicted"/>
<sequence length="106" mass="11616">MLSQKRTDSAFATTELHWAPCALHEAPRENQTRGSAQQLPGYAKPSSTPRRLLLWLGVLRESKVTQAPSAQGSKPADSGRAGKIGHRSFSHHQLVAALTFYPKILN</sequence>
<name>A0A9D3XJ54_9SAUR</name>
<accession>A0A9D3XJ54</accession>
<evidence type="ECO:0000256" key="1">
    <source>
        <dbReference type="SAM" id="MobiDB-lite"/>
    </source>
</evidence>
<comment type="caution">
    <text evidence="2">The sequence shown here is derived from an EMBL/GenBank/DDBJ whole genome shotgun (WGS) entry which is preliminary data.</text>
</comment>
<keyword evidence="3" id="KW-1185">Reference proteome</keyword>